<evidence type="ECO:0000313" key="1">
    <source>
        <dbReference type="EMBL" id="MFC6646025.1"/>
    </source>
</evidence>
<evidence type="ECO:0000313" key="2">
    <source>
        <dbReference type="Proteomes" id="UP001596391"/>
    </source>
</evidence>
<sequence>MKWIFGLVVLLLVVFIVVKRDQIYVRDPLSKVTHNGIEENGAQVFINFNNEVLVENDNPPMHLMLIQQNNHVGVPKQINCIHWVACMVDAPVATFSMPLDVKVQTMTEKQVLYTDADRTESVITLR</sequence>
<dbReference type="RefSeq" id="WP_263369725.1">
    <property type="nucleotide sequence ID" value="NZ_JAGSYD010000001.1"/>
</dbReference>
<dbReference type="EMBL" id="JBHSWI010000001">
    <property type="protein sequence ID" value="MFC6646025.1"/>
    <property type="molecule type" value="Genomic_DNA"/>
</dbReference>
<organism evidence="1 2">
    <name type="scientific">Granulicella cerasi</name>
    <dbReference type="NCBI Taxonomy" id="741063"/>
    <lineage>
        <taxon>Bacteria</taxon>
        <taxon>Pseudomonadati</taxon>
        <taxon>Acidobacteriota</taxon>
        <taxon>Terriglobia</taxon>
        <taxon>Terriglobales</taxon>
        <taxon>Acidobacteriaceae</taxon>
        <taxon>Granulicella</taxon>
    </lineage>
</organism>
<dbReference type="Proteomes" id="UP001596391">
    <property type="component" value="Unassembled WGS sequence"/>
</dbReference>
<comment type="caution">
    <text evidence="1">The sequence shown here is derived from an EMBL/GenBank/DDBJ whole genome shotgun (WGS) entry which is preliminary data.</text>
</comment>
<keyword evidence="2" id="KW-1185">Reference proteome</keyword>
<accession>A0ABW1ZC80</accession>
<protein>
    <recommendedName>
        <fullName evidence="3">NusG domain-containing protein</fullName>
    </recommendedName>
</protein>
<name>A0ABW1ZC80_9BACT</name>
<proteinExistence type="predicted"/>
<reference evidence="2" key="1">
    <citation type="journal article" date="2019" name="Int. J. Syst. Evol. Microbiol.">
        <title>The Global Catalogue of Microorganisms (GCM) 10K type strain sequencing project: providing services to taxonomists for standard genome sequencing and annotation.</title>
        <authorList>
            <consortium name="The Broad Institute Genomics Platform"/>
            <consortium name="The Broad Institute Genome Sequencing Center for Infectious Disease"/>
            <person name="Wu L."/>
            <person name="Ma J."/>
        </authorList>
    </citation>
    <scope>NUCLEOTIDE SEQUENCE [LARGE SCALE GENOMIC DNA]</scope>
    <source>
        <strain evidence="2">CGMCC 1.16026</strain>
    </source>
</reference>
<evidence type="ECO:0008006" key="3">
    <source>
        <dbReference type="Google" id="ProtNLM"/>
    </source>
</evidence>
<gene>
    <name evidence="1" type="ORF">ACFQBQ_10615</name>
</gene>